<dbReference type="EMBL" id="PFOX01000030">
    <property type="protein sequence ID" value="PIZ85924.1"/>
    <property type="molecule type" value="Genomic_DNA"/>
</dbReference>
<keyword evidence="2" id="KW-1133">Transmembrane helix</keyword>
<organism evidence="4 5">
    <name type="scientific">Candidatus Nomurabacteria bacterium CG_4_10_14_0_2_um_filter_33_9</name>
    <dbReference type="NCBI Taxonomy" id="1974728"/>
    <lineage>
        <taxon>Bacteria</taxon>
        <taxon>Candidatus Nomuraibacteriota</taxon>
    </lineage>
</organism>
<evidence type="ECO:0000256" key="1">
    <source>
        <dbReference type="ARBA" id="ARBA00022481"/>
    </source>
</evidence>
<evidence type="ECO:0000313" key="5">
    <source>
        <dbReference type="Proteomes" id="UP000229132"/>
    </source>
</evidence>
<name>A0A2J0ME16_9BACT</name>
<sequence>MIKLSKFQKGFTLIELLVVVAIIGLLSSVVLASLNSARDKAKYSRAKMDIDQLKKAMLIYKIDKGELPPLGDNCSACNNPPNSSWTLTIDALVGGGYMGGRIDKDPWGNYYGYDDNDCNSNSGVSYVFTAGADKISWTADDYNVVITNSCAD</sequence>
<keyword evidence="2" id="KW-0812">Transmembrane</keyword>
<dbReference type="GO" id="GO:0015628">
    <property type="term" value="P:protein secretion by the type II secretion system"/>
    <property type="evidence" value="ECO:0007669"/>
    <property type="project" value="InterPro"/>
</dbReference>
<dbReference type="Pfam" id="PF08334">
    <property type="entry name" value="T2SSG"/>
    <property type="match status" value="1"/>
</dbReference>
<evidence type="ECO:0000259" key="3">
    <source>
        <dbReference type="Pfam" id="PF08334"/>
    </source>
</evidence>
<dbReference type="SUPFAM" id="SSF54523">
    <property type="entry name" value="Pili subunits"/>
    <property type="match status" value="1"/>
</dbReference>
<dbReference type="Pfam" id="PF07963">
    <property type="entry name" value="N_methyl"/>
    <property type="match status" value="1"/>
</dbReference>
<keyword evidence="1" id="KW-0488">Methylation</keyword>
<dbReference type="GO" id="GO:0015627">
    <property type="term" value="C:type II protein secretion system complex"/>
    <property type="evidence" value="ECO:0007669"/>
    <property type="project" value="InterPro"/>
</dbReference>
<dbReference type="PRINTS" id="PR00813">
    <property type="entry name" value="BCTERIALGSPG"/>
</dbReference>
<evidence type="ECO:0000256" key="2">
    <source>
        <dbReference type="SAM" id="Phobius"/>
    </source>
</evidence>
<dbReference type="InterPro" id="IPR000983">
    <property type="entry name" value="Bac_GSPG_pilin"/>
</dbReference>
<dbReference type="Proteomes" id="UP000229132">
    <property type="component" value="Unassembled WGS sequence"/>
</dbReference>
<comment type="caution">
    <text evidence="4">The sequence shown here is derived from an EMBL/GenBank/DDBJ whole genome shotgun (WGS) entry which is preliminary data.</text>
</comment>
<dbReference type="NCBIfam" id="TIGR02532">
    <property type="entry name" value="IV_pilin_GFxxxE"/>
    <property type="match status" value="1"/>
</dbReference>
<accession>A0A2J0ME16</accession>
<dbReference type="PANTHER" id="PTHR30093">
    <property type="entry name" value="GENERAL SECRETION PATHWAY PROTEIN G"/>
    <property type="match status" value="1"/>
</dbReference>
<dbReference type="InterPro" id="IPR013545">
    <property type="entry name" value="T2SS_protein-GspG_C"/>
</dbReference>
<feature type="transmembrane region" description="Helical" evidence="2">
    <location>
        <begin position="12"/>
        <end position="34"/>
    </location>
</feature>
<feature type="domain" description="Type II secretion system protein GspG C-terminal" evidence="3">
    <location>
        <begin position="37"/>
        <end position="140"/>
    </location>
</feature>
<keyword evidence="2" id="KW-0472">Membrane</keyword>
<dbReference type="AlphaFoldDB" id="A0A2J0ME16"/>
<dbReference type="InterPro" id="IPR012902">
    <property type="entry name" value="N_methyl_site"/>
</dbReference>
<proteinExistence type="predicted"/>
<evidence type="ECO:0000313" key="4">
    <source>
        <dbReference type="EMBL" id="PIZ85924.1"/>
    </source>
</evidence>
<reference evidence="5" key="1">
    <citation type="submission" date="2017-09" db="EMBL/GenBank/DDBJ databases">
        <title>Depth-based differentiation of microbial function through sediment-hosted aquifers and enrichment of novel symbionts in the deep terrestrial subsurface.</title>
        <authorList>
            <person name="Probst A.J."/>
            <person name="Ladd B."/>
            <person name="Jarett J.K."/>
            <person name="Geller-Mcgrath D.E."/>
            <person name="Sieber C.M.K."/>
            <person name="Emerson J.B."/>
            <person name="Anantharaman K."/>
            <person name="Thomas B.C."/>
            <person name="Malmstrom R."/>
            <person name="Stieglmeier M."/>
            <person name="Klingl A."/>
            <person name="Woyke T."/>
            <person name="Ryan C.M."/>
            <person name="Banfield J.F."/>
        </authorList>
    </citation>
    <scope>NUCLEOTIDE SEQUENCE [LARGE SCALE GENOMIC DNA]</scope>
</reference>
<protein>
    <recommendedName>
        <fullName evidence="3">Type II secretion system protein GspG C-terminal domain-containing protein</fullName>
    </recommendedName>
</protein>
<dbReference type="Gene3D" id="3.30.700.10">
    <property type="entry name" value="Glycoprotein, Type 4 Pilin"/>
    <property type="match status" value="1"/>
</dbReference>
<gene>
    <name evidence="4" type="ORF">COX94_01715</name>
</gene>
<dbReference type="InterPro" id="IPR045584">
    <property type="entry name" value="Pilin-like"/>
</dbReference>
<dbReference type="PROSITE" id="PS00409">
    <property type="entry name" value="PROKAR_NTER_METHYL"/>
    <property type="match status" value="1"/>
</dbReference>